<accession>A0A0L8GCG9</accession>
<reference evidence="2" key="1">
    <citation type="submission" date="2015-07" db="EMBL/GenBank/DDBJ databases">
        <title>MeaNS - Measles Nucleotide Surveillance Program.</title>
        <authorList>
            <person name="Tran T."/>
            <person name="Druce J."/>
        </authorList>
    </citation>
    <scope>NUCLEOTIDE SEQUENCE</scope>
    <source>
        <strain evidence="2">UCB-OBI-ISO-001</strain>
        <tissue evidence="2">Gonad</tissue>
    </source>
</reference>
<gene>
    <name evidence="2" type="ORF">OCBIM_22036552mg</name>
</gene>
<feature type="non-terminal residue" evidence="2">
    <location>
        <position position="1"/>
    </location>
</feature>
<evidence type="ECO:0000313" key="2">
    <source>
        <dbReference type="EMBL" id="KOF74220.1"/>
    </source>
</evidence>
<dbReference type="AlphaFoldDB" id="A0A0L8GCG9"/>
<organism evidence="2">
    <name type="scientific">Octopus bimaculoides</name>
    <name type="common">California two-spotted octopus</name>
    <dbReference type="NCBI Taxonomy" id="37653"/>
    <lineage>
        <taxon>Eukaryota</taxon>
        <taxon>Metazoa</taxon>
        <taxon>Spiralia</taxon>
        <taxon>Lophotrochozoa</taxon>
        <taxon>Mollusca</taxon>
        <taxon>Cephalopoda</taxon>
        <taxon>Coleoidea</taxon>
        <taxon>Octopodiformes</taxon>
        <taxon>Octopoda</taxon>
        <taxon>Incirrata</taxon>
        <taxon>Octopodidae</taxon>
        <taxon>Octopus</taxon>
    </lineage>
</organism>
<proteinExistence type="predicted"/>
<name>A0A0L8GCG9_OCTBM</name>
<dbReference type="EMBL" id="KQ422791">
    <property type="protein sequence ID" value="KOF74220.1"/>
    <property type="molecule type" value="Genomic_DNA"/>
</dbReference>
<protein>
    <submittedName>
        <fullName evidence="2">Uncharacterized protein</fullName>
    </submittedName>
</protein>
<feature type="region of interest" description="Disordered" evidence="1">
    <location>
        <begin position="1"/>
        <end position="25"/>
    </location>
</feature>
<evidence type="ECO:0000256" key="1">
    <source>
        <dbReference type="SAM" id="MobiDB-lite"/>
    </source>
</evidence>
<sequence length="79" mass="8949">AIANDLNCSIGTTNSTDGRPCSGPPRITTARQDRHLHQQHLQDRFRRATESARQTTGTPNIPIFAETVRRRLRFFNLSC</sequence>
<feature type="compositionally biased region" description="Polar residues" evidence="1">
    <location>
        <begin position="1"/>
        <end position="17"/>
    </location>
</feature>